<dbReference type="CDD" id="cd03134">
    <property type="entry name" value="GATase1_PfpI_like"/>
    <property type="match status" value="1"/>
</dbReference>
<accession>A0A139XAT8</accession>
<dbReference type="Proteomes" id="UP000076925">
    <property type="component" value="Unassembled WGS sequence"/>
</dbReference>
<protein>
    <recommendedName>
        <fullName evidence="2">DJ-1/PfpI domain-containing protein</fullName>
    </recommendedName>
</protein>
<comment type="similarity">
    <text evidence="1">Belongs to the peptidase C56 family.</text>
</comment>
<dbReference type="SUPFAM" id="SSF52317">
    <property type="entry name" value="Class I glutamine amidotransferase-like"/>
    <property type="match status" value="1"/>
</dbReference>
<feature type="domain" description="DJ-1/PfpI" evidence="2">
    <location>
        <begin position="65"/>
        <end position="244"/>
    </location>
</feature>
<sequence>MNGSTHDAVTNEEHRRLVSYEAPVSVPRISTQLIISAGEPENEAMRCLLLEPPTDPSQMRGLRFVILATDGVEELELTVPYKFIAERGGTVHLVSPRFEMPPAKFGVQYPQMRATHIMTVRWMENAGWFPIDRFLDEVKVSDYDVLIIPGGTWNPDALRSTPTAVNFVKDFYQSGKVTASICHGPWVFVSAGILQGKQATANWPIHDDLRNAGAIVIDEPVVVDGNLITSRHPIDLPPFMEAIAVAVKKATGAAQHSFTS</sequence>
<organism evidence="3 4">
    <name type="scientific">Scytonema hofmannii PCC 7110</name>
    <dbReference type="NCBI Taxonomy" id="128403"/>
    <lineage>
        <taxon>Bacteria</taxon>
        <taxon>Bacillati</taxon>
        <taxon>Cyanobacteriota</taxon>
        <taxon>Cyanophyceae</taxon>
        <taxon>Nostocales</taxon>
        <taxon>Scytonemataceae</taxon>
        <taxon>Scytonema</taxon>
    </lineage>
</organism>
<evidence type="ECO:0000313" key="4">
    <source>
        <dbReference type="Proteomes" id="UP000076925"/>
    </source>
</evidence>
<evidence type="ECO:0000259" key="2">
    <source>
        <dbReference type="Pfam" id="PF01965"/>
    </source>
</evidence>
<dbReference type="PANTHER" id="PTHR42733">
    <property type="entry name" value="DJ-1 PROTEIN"/>
    <property type="match status" value="1"/>
</dbReference>
<proteinExistence type="inferred from homology"/>
<dbReference type="PROSITE" id="PS51276">
    <property type="entry name" value="PEPTIDASE_C56_PFPI"/>
    <property type="match status" value="1"/>
</dbReference>
<dbReference type="InterPro" id="IPR029062">
    <property type="entry name" value="Class_I_gatase-like"/>
</dbReference>
<reference evidence="3 4" key="1">
    <citation type="journal article" date="2013" name="Genome Biol. Evol.">
        <title>Genomes of Stigonematalean cyanobacteria (subsection V) and the evolution of oxygenic photosynthesis from prokaryotes to plastids.</title>
        <authorList>
            <person name="Dagan T."/>
            <person name="Roettger M."/>
            <person name="Stucken K."/>
            <person name="Landan G."/>
            <person name="Koch R."/>
            <person name="Major P."/>
            <person name="Gould S.B."/>
            <person name="Goremykin V.V."/>
            <person name="Rippka R."/>
            <person name="Tandeau de Marsac N."/>
            <person name="Gugger M."/>
            <person name="Lockhart P.J."/>
            <person name="Allen J.F."/>
            <person name="Brune I."/>
            <person name="Maus I."/>
            <person name="Puhler A."/>
            <person name="Martin W.F."/>
        </authorList>
    </citation>
    <scope>NUCLEOTIDE SEQUENCE [LARGE SCALE GENOMIC DNA]</scope>
    <source>
        <strain evidence="3 4">PCC 7110</strain>
    </source>
</reference>
<name>A0A139XAT8_9CYAN</name>
<dbReference type="InterPro" id="IPR002818">
    <property type="entry name" value="DJ-1/PfpI"/>
</dbReference>
<evidence type="ECO:0000313" key="3">
    <source>
        <dbReference type="EMBL" id="KYC41795.1"/>
    </source>
</evidence>
<dbReference type="Gene3D" id="3.40.50.880">
    <property type="match status" value="1"/>
</dbReference>
<keyword evidence="4" id="KW-1185">Reference proteome</keyword>
<dbReference type="Pfam" id="PF01965">
    <property type="entry name" value="DJ-1_PfpI"/>
    <property type="match status" value="1"/>
</dbReference>
<comment type="caution">
    <text evidence="3">The sequence shown here is derived from an EMBL/GenBank/DDBJ whole genome shotgun (WGS) entry which is preliminary data.</text>
</comment>
<gene>
    <name evidence="3" type="ORF">WA1_17370</name>
</gene>
<dbReference type="RefSeq" id="WP_017746192.1">
    <property type="nucleotide sequence ID" value="NZ_KQ976354.1"/>
</dbReference>
<dbReference type="InterPro" id="IPR006286">
    <property type="entry name" value="C56_PfpI-like"/>
</dbReference>
<evidence type="ECO:0000256" key="1">
    <source>
        <dbReference type="ARBA" id="ARBA00008542"/>
    </source>
</evidence>
<dbReference type="AlphaFoldDB" id="A0A139XAT8"/>
<dbReference type="EMBL" id="ANNX02000020">
    <property type="protein sequence ID" value="KYC41795.1"/>
    <property type="molecule type" value="Genomic_DNA"/>
</dbReference>
<dbReference type="PANTHER" id="PTHR42733:SF12">
    <property type="entry name" value="PROTEINASE"/>
    <property type="match status" value="1"/>
</dbReference>
<dbReference type="STRING" id="128403.WA1_17370"/>